<dbReference type="KEGG" id="rso:RSc0251"/>
<dbReference type="Proteomes" id="UP000001436">
    <property type="component" value="Chromosome"/>
</dbReference>
<dbReference type="STRING" id="267608.RSc0251"/>
<organism evidence="1 2">
    <name type="scientific">Ralstonia nicotianae (strain ATCC BAA-1114 / GMI1000)</name>
    <name type="common">Ralstonia solanacearum</name>
    <dbReference type="NCBI Taxonomy" id="267608"/>
    <lineage>
        <taxon>Bacteria</taxon>
        <taxon>Pseudomonadati</taxon>
        <taxon>Pseudomonadota</taxon>
        <taxon>Betaproteobacteria</taxon>
        <taxon>Burkholderiales</taxon>
        <taxon>Burkholderiaceae</taxon>
        <taxon>Ralstonia</taxon>
        <taxon>Ralstonia solanacearum species complex</taxon>
    </lineage>
</organism>
<sequence length="105" mass="12009">MLVEFVCLIALLIIWAAGGGKATLMMRSLQGLDVVINFLYWFVFARFRMSCFAHGEFRMAFFLVRKWPSRKAVCGGIIAWPLDVSREWLLRVLLLLRCGSSYSAV</sequence>
<dbReference type="HOGENOM" id="CLU_2234329_0_0_4"/>
<evidence type="ECO:0000313" key="2">
    <source>
        <dbReference type="Proteomes" id="UP000001436"/>
    </source>
</evidence>
<protein>
    <submittedName>
        <fullName evidence="1">Hypothetical signal peptide protein</fullName>
    </submittedName>
</protein>
<reference evidence="1 2" key="1">
    <citation type="journal article" date="2002" name="Nature">
        <title>Genome sequence of the plant pathogen Ralstonia solanacearum.</title>
        <authorList>
            <person name="Salanoubat M."/>
            <person name="Genin S."/>
            <person name="Artiguenave F."/>
            <person name="Gouzy J."/>
            <person name="Mangenot S."/>
            <person name="Arlat M."/>
            <person name="Billault A."/>
            <person name="Brottier P."/>
            <person name="Camus J.C."/>
            <person name="Cattolico L."/>
            <person name="Chandler M."/>
            <person name="Choisne N."/>
            <person name="Claudel-Renard C."/>
            <person name="Cunnac S."/>
            <person name="Demange N."/>
            <person name="Gaspin C."/>
            <person name="Lavie M."/>
            <person name="Moisan A."/>
            <person name="Robert C."/>
            <person name="Saurin W."/>
            <person name="Schiex T."/>
            <person name="Siguier P."/>
            <person name="Thebault P."/>
            <person name="Whalen M."/>
            <person name="Wincker P."/>
            <person name="Levy M."/>
            <person name="Weissenbach J."/>
            <person name="Boucher C.A."/>
        </authorList>
    </citation>
    <scope>NUCLEOTIDE SEQUENCE [LARGE SCALE GENOMIC DNA]</scope>
    <source>
        <strain evidence="2">ATCC BAA-1114 / GMI1000</strain>
    </source>
</reference>
<keyword evidence="2" id="KW-1185">Reference proteome</keyword>
<dbReference type="EMBL" id="AL646052">
    <property type="protein sequence ID" value="CAD13779.1"/>
    <property type="molecule type" value="Genomic_DNA"/>
</dbReference>
<name>Q8Y2T3_RALN1</name>
<accession>Q8Y2T3</accession>
<dbReference type="EnsemblBacteria" id="CAD13779">
    <property type="protein sequence ID" value="CAD13779"/>
    <property type="gene ID" value="RSc0251"/>
</dbReference>
<evidence type="ECO:0000313" key="1">
    <source>
        <dbReference type="EMBL" id="CAD13779.1"/>
    </source>
</evidence>
<proteinExistence type="predicted"/>
<gene>
    <name evidence="1" type="ordered locus">RSc0251</name>
</gene>
<dbReference type="AlphaFoldDB" id="Q8Y2T3"/>